<accession>W2S0F7</accession>
<evidence type="ECO:0000313" key="2">
    <source>
        <dbReference type="Proteomes" id="UP000030752"/>
    </source>
</evidence>
<dbReference type="EMBL" id="KB822719">
    <property type="protein sequence ID" value="ETN41518.1"/>
    <property type="molecule type" value="Genomic_DNA"/>
</dbReference>
<dbReference type="AlphaFoldDB" id="W2S0F7"/>
<protein>
    <submittedName>
        <fullName evidence="1">Uncharacterized protein</fullName>
    </submittedName>
</protein>
<dbReference type="Proteomes" id="UP000030752">
    <property type="component" value="Unassembled WGS sequence"/>
</dbReference>
<reference evidence="1 2" key="1">
    <citation type="submission" date="2013-03" db="EMBL/GenBank/DDBJ databases">
        <title>The Genome Sequence of Phialophora europaea CBS 101466.</title>
        <authorList>
            <consortium name="The Broad Institute Genomics Platform"/>
            <person name="Cuomo C."/>
            <person name="de Hoog S."/>
            <person name="Gorbushina A."/>
            <person name="Walker B."/>
            <person name="Young S.K."/>
            <person name="Zeng Q."/>
            <person name="Gargeya S."/>
            <person name="Fitzgerald M."/>
            <person name="Haas B."/>
            <person name="Abouelleil A."/>
            <person name="Allen A.W."/>
            <person name="Alvarado L."/>
            <person name="Arachchi H.M."/>
            <person name="Berlin A.M."/>
            <person name="Chapman S.B."/>
            <person name="Gainer-Dewar J."/>
            <person name="Goldberg J."/>
            <person name="Griggs A."/>
            <person name="Gujja S."/>
            <person name="Hansen M."/>
            <person name="Howarth C."/>
            <person name="Imamovic A."/>
            <person name="Ireland A."/>
            <person name="Larimer J."/>
            <person name="McCowan C."/>
            <person name="Murphy C."/>
            <person name="Pearson M."/>
            <person name="Poon T.W."/>
            <person name="Priest M."/>
            <person name="Roberts A."/>
            <person name="Saif S."/>
            <person name="Shea T."/>
            <person name="Sisk P."/>
            <person name="Sykes S."/>
            <person name="Wortman J."/>
            <person name="Nusbaum C."/>
            <person name="Birren B."/>
        </authorList>
    </citation>
    <scope>NUCLEOTIDE SEQUENCE [LARGE SCALE GENOMIC DNA]</scope>
    <source>
        <strain evidence="1 2">CBS 101466</strain>
    </source>
</reference>
<evidence type="ECO:0000313" key="1">
    <source>
        <dbReference type="EMBL" id="ETN41518.1"/>
    </source>
</evidence>
<sequence>MSGLLAYLASKHNVVNIFDDTVNLPALPVELWDNIIRLGITDDPVIMDEKLDLIEFDEGYFNFSQICRGFRESVHKYSAGRLVIRAGRAVRADLAAGHFGDSVVARDVSGAGNYSRIIPYSVSPVPSTDHPNQAGVKFLLQYATRLQVVAIELTHPSQLLAVDAQEQSTWATVLEHLRGLEQPLAKYFTNMDFGWREKPLTVIFMPRTRVEDCDTEILRFEGSPDTHWKYQHVQQVCVTLSYLSSLVDERPSSIMRIPAILAAKPTLQTVTSAEIVQHTYDLAASLKRAFINQPVGNTGQVYSAHHTSWHSDLAQFHCFDRGWHDGSDWTPAYLVRNLHEIPFLTAGNIPIANTGSFAISKVILSTNTVIGQWKSEHGVLGQASTYLSQLSIYPQGVPELERRYGDLHRQLAAFRKLLSPPNRLPADLKVLRDGPITDWYDKANIFKSRVDYFVKELHEAQLRQGRAQTSTMMDAWMVEREDGLVDLAAELDAVELADEV</sequence>
<dbReference type="RefSeq" id="XP_008716027.1">
    <property type="nucleotide sequence ID" value="XM_008717805.1"/>
</dbReference>
<organism evidence="1 2">
    <name type="scientific">Cyphellophora europaea (strain CBS 101466)</name>
    <name type="common">Phialophora europaea</name>
    <dbReference type="NCBI Taxonomy" id="1220924"/>
    <lineage>
        <taxon>Eukaryota</taxon>
        <taxon>Fungi</taxon>
        <taxon>Dikarya</taxon>
        <taxon>Ascomycota</taxon>
        <taxon>Pezizomycotina</taxon>
        <taxon>Eurotiomycetes</taxon>
        <taxon>Chaetothyriomycetidae</taxon>
        <taxon>Chaetothyriales</taxon>
        <taxon>Cyphellophoraceae</taxon>
        <taxon>Cyphellophora</taxon>
    </lineage>
</organism>
<dbReference type="HOGENOM" id="CLU_545139_0_0_1"/>
<gene>
    <name evidence="1" type="ORF">HMPREF1541_03454</name>
</gene>
<dbReference type="GeneID" id="19970793"/>
<proteinExistence type="predicted"/>
<dbReference type="InParanoid" id="W2S0F7"/>
<keyword evidence="2" id="KW-1185">Reference proteome</keyword>
<name>W2S0F7_CYPE1</name>
<dbReference type="VEuPathDB" id="FungiDB:HMPREF1541_03454"/>